<dbReference type="Pfam" id="PF07690">
    <property type="entry name" value="MFS_1"/>
    <property type="match status" value="1"/>
</dbReference>
<evidence type="ECO:0000313" key="9">
    <source>
        <dbReference type="Proteomes" id="UP000095488"/>
    </source>
</evidence>
<feature type="transmembrane region" description="Helical" evidence="6">
    <location>
        <begin position="212"/>
        <end position="231"/>
    </location>
</feature>
<dbReference type="Gene3D" id="1.20.1250.20">
    <property type="entry name" value="MFS general substrate transporter like domains"/>
    <property type="match status" value="2"/>
</dbReference>
<name>A0ABM9UQM8_SARVE</name>
<dbReference type="InterPro" id="IPR020846">
    <property type="entry name" value="MFS_dom"/>
</dbReference>
<feature type="transmembrane region" description="Helical" evidence="6">
    <location>
        <begin position="243"/>
        <end position="262"/>
    </location>
</feature>
<feature type="transmembrane region" description="Helical" evidence="6">
    <location>
        <begin position="102"/>
        <end position="123"/>
    </location>
</feature>
<dbReference type="Proteomes" id="UP000095488">
    <property type="component" value="Unassembled WGS sequence"/>
</dbReference>
<accession>A0ABM9UQM8</accession>
<proteinExistence type="predicted"/>
<evidence type="ECO:0000256" key="4">
    <source>
        <dbReference type="ARBA" id="ARBA00022989"/>
    </source>
</evidence>
<evidence type="ECO:0000256" key="2">
    <source>
        <dbReference type="ARBA" id="ARBA00022448"/>
    </source>
</evidence>
<keyword evidence="4 6" id="KW-1133">Transmembrane helix</keyword>
<comment type="caution">
    <text evidence="8">The sequence shown here is derived from an EMBL/GenBank/DDBJ whole genome shotgun (WGS) entry which is preliminary data.</text>
</comment>
<dbReference type="PANTHER" id="PTHR23528">
    <property type="match status" value="1"/>
</dbReference>
<keyword evidence="9" id="KW-1185">Reference proteome</keyword>
<comment type="subcellular location">
    <subcellularLocation>
        <location evidence="1">Cell membrane</location>
        <topology evidence="1">Multi-pass membrane protein</topology>
    </subcellularLocation>
</comment>
<dbReference type="InterPro" id="IPR036259">
    <property type="entry name" value="MFS_trans_sf"/>
</dbReference>
<feature type="transmembrane region" description="Helical" evidence="6">
    <location>
        <begin position="299"/>
        <end position="324"/>
    </location>
</feature>
<feature type="transmembrane region" description="Helical" evidence="6">
    <location>
        <begin position="362"/>
        <end position="380"/>
    </location>
</feature>
<feature type="transmembrane region" description="Helical" evidence="6">
    <location>
        <begin position="77"/>
        <end position="96"/>
    </location>
</feature>
<evidence type="ECO:0000256" key="5">
    <source>
        <dbReference type="ARBA" id="ARBA00023136"/>
    </source>
</evidence>
<evidence type="ECO:0000256" key="3">
    <source>
        <dbReference type="ARBA" id="ARBA00022692"/>
    </source>
</evidence>
<dbReference type="RefSeq" id="WP_055259120.1">
    <property type="nucleotide sequence ID" value="NZ_CABIXL010000004.1"/>
</dbReference>
<dbReference type="PROSITE" id="PS50850">
    <property type="entry name" value="MFS"/>
    <property type="match status" value="1"/>
</dbReference>
<feature type="transmembrane region" description="Helical" evidence="6">
    <location>
        <begin position="143"/>
        <end position="161"/>
    </location>
</feature>
<evidence type="ECO:0000256" key="6">
    <source>
        <dbReference type="SAM" id="Phobius"/>
    </source>
</evidence>
<feature type="transmembrane region" description="Helical" evidence="6">
    <location>
        <begin position="336"/>
        <end position="356"/>
    </location>
</feature>
<keyword evidence="3 6" id="KW-0812">Transmembrane</keyword>
<evidence type="ECO:0000313" key="8">
    <source>
        <dbReference type="EMBL" id="CUN93886.1"/>
    </source>
</evidence>
<protein>
    <submittedName>
        <fullName evidence="8">Metal-tetracycline/H(+) antiporter</fullName>
    </submittedName>
</protein>
<keyword evidence="2" id="KW-0813">Transport</keyword>
<dbReference type="InterPro" id="IPR011701">
    <property type="entry name" value="MFS"/>
</dbReference>
<evidence type="ECO:0000256" key="1">
    <source>
        <dbReference type="ARBA" id="ARBA00004651"/>
    </source>
</evidence>
<feature type="transmembrane region" description="Helical" evidence="6">
    <location>
        <begin position="274"/>
        <end position="293"/>
    </location>
</feature>
<organism evidence="8 9">
    <name type="scientific">Sarcina ventriculi</name>
    <name type="common">Clostridium ventriculi</name>
    <dbReference type="NCBI Taxonomy" id="1267"/>
    <lineage>
        <taxon>Bacteria</taxon>
        <taxon>Bacillati</taxon>
        <taxon>Bacillota</taxon>
        <taxon>Clostridia</taxon>
        <taxon>Eubacteriales</taxon>
        <taxon>Clostridiaceae</taxon>
        <taxon>Sarcina</taxon>
    </lineage>
</organism>
<reference evidence="8 9" key="1">
    <citation type="submission" date="2015-09" db="EMBL/GenBank/DDBJ databases">
        <authorList>
            <consortium name="Pathogen Informatics"/>
        </authorList>
    </citation>
    <scope>NUCLEOTIDE SEQUENCE [LARGE SCALE GENOMIC DNA]</scope>
    <source>
        <strain evidence="8 9">2789STDY5834858</strain>
    </source>
</reference>
<dbReference type="EMBL" id="CYZR01000004">
    <property type="protein sequence ID" value="CUN93886.1"/>
    <property type="molecule type" value="Genomic_DNA"/>
</dbReference>
<dbReference type="PANTHER" id="PTHR23528:SF1">
    <property type="entry name" value="MAJOR FACILITATOR SUPERFAMILY (MFS) PROFILE DOMAIN-CONTAINING PROTEIN"/>
    <property type="match status" value="1"/>
</dbReference>
<sequence>MEIKKSNSKLAPILISLPAIGLGLAWNMNSTVVPLLVALVTKSSFLLGILVAMASVTGIFAPYVSGILSDRVGKRKPFVLIGSLAGAIFLFLLGFSSFYFEMFIFAFLFYLSMNFYQGAYYAWVPEAVEKNEIGLATGFRNAFSAIGGIIVFGIGVILFNMNPALPLIVSAVVVIVTNIITVINVKEDSSRLVKSTSKLSFDFIKNKSAMKVFMTAFFLYLSCGFIMPYWIKYYEKMNGFTSNEISTALIGMTLMGLIFSIFIGKLCDRYNKQLILFLTCIVWLIGFIVGAFVMNISMLWAFTLIYGLASAMFSVVFFALIPAVAPKERLGEYMGINNVFLCIPQIIGNLVAGELITNNAFLIFPCCIVFIIIAMLICVIGKMKLNDDSSVIESKPDKEK</sequence>
<feature type="transmembrane region" description="Helical" evidence="6">
    <location>
        <begin position="45"/>
        <end position="65"/>
    </location>
</feature>
<feature type="transmembrane region" description="Helical" evidence="6">
    <location>
        <begin position="167"/>
        <end position="185"/>
    </location>
</feature>
<dbReference type="SUPFAM" id="SSF103473">
    <property type="entry name" value="MFS general substrate transporter"/>
    <property type="match status" value="1"/>
</dbReference>
<evidence type="ECO:0000259" key="7">
    <source>
        <dbReference type="PROSITE" id="PS50850"/>
    </source>
</evidence>
<gene>
    <name evidence="8" type="primary">tetA_2</name>
    <name evidence="8" type="ORF">ERS852473_01494</name>
</gene>
<keyword evidence="5 6" id="KW-0472">Membrane</keyword>
<feature type="domain" description="Major facilitator superfamily (MFS) profile" evidence="7">
    <location>
        <begin position="11"/>
        <end position="383"/>
    </location>
</feature>